<reference evidence="1 2" key="1">
    <citation type="submission" date="2015-07" db="EMBL/GenBank/DDBJ databases">
        <authorList>
            <person name="Noorani M."/>
        </authorList>
    </citation>
    <scope>NUCLEOTIDE SEQUENCE [LARGE SCALE GENOMIC DNA]</scope>
    <source>
        <strain evidence="1 2">KCTC 42284</strain>
    </source>
</reference>
<dbReference type="SUPFAM" id="SSF53335">
    <property type="entry name" value="S-adenosyl-L-methionine-dependent methyltransferases"/>
    <property type="match status" value="1"/>
</dbReference>
<protein>
    <submittedName>
        <fullName evidence="1">Type 12 methyltransferase</fullName>
    </submittedName>
</protein>
<keyword evidence="1" id="KW-0808">Transferase</keyword>
<dbReference type="EMBL" id="CP012154">
    <property type="protein sequence ID" value="AKS41729.1"/>
    <property type="molecule type" value="Genomic_DNA"/>
</dbReference>
<dbReference type="STRING" id="1579979.WM2015_1357"/>
<dbReference type="Pfam" id="PF13489">
    <property type="entry name" value="Methyltransf_23"/>
    <property type="match status" value="1"/>
</dbReference>
<evidence type="ECO:0000313" key="2">
    <source>
        <dbReference type="Proteomes" id="UP000066624"/>
    </source>
</evidence>
<keyword evidence="2" id="KW-1185">Reference proteome</keyword>
<keyword evidence="1" id="KW-0489">Methyltransferase</keyword>
<dbReference type="RefSeq" id="WP_049725348.1">
    <property type="nucleotide sequence ID" value="NZ_CP012154.1"/>
</dbReference>
<dbReference type="InterPro" id="IPR029063">
    <property type="entry name" value="SAM-dependent_MTases_sf"/>
</dbReference>
<dbReference type="Proteomes" id="UP000066624">
    <property type="component" value="Chromosome"/>
</dbReference>
<dbReference type="GO" id="GO:0032259">
    <property type="term" value="P:methylation"/>
    <property type="evidence" value="ECO:0007669"/>
    <property type="project" value="UniProtKB-KW"/>
</dbReference>
<proteinExistence type="predicted"/>
<dbReference type="OrthoDB" id="9791944at2"/>
<dbReference type="Gene3D" id="3.40.50.150">
    <property type="entry name" value="Vaccinia Virus protein VP39"/>
    <property type="match status" value="1"/>
</dbReference>
<dbReference type="GO" id="GO:0008168">
    <property type="term" value="F:methyltransferase activity"/>
    <property type="evidence" value="ECO:0007669"/>
    <property type="project" value="UniProtKB-KW"/>
</dbReference>
<evidence type="ECO:0000313" key="1">
    <source>
        <dbReference type="EMBL" id="AKS41729.1"/>
    </source>
</evidence>
<sequence>MPACPLCRFEETRPLTEIAGRRYFRCDHCHLRFLDPQQHPDPGLEKAEYDRHQNDPNDAGYRRFLGRLIDVMGPGLQAGQRGLDYGCGPGPALAAMLEANGQQMALWDPIYAPDSSVLQRRYDFITCTETAEHFHRPGEEFERLDALLKPGGQLGLMTRFQTDDGRFAGWHYRRDPTHVVFYRTSTLRWLAQRFGWTVEIREPDIAVFRSAG</sequence>
<gene>
    <name evidence="1" type="ORF">WM2015_1357</name>
</gene>
<accession>A0A0K0XVK3</accession>
<name>A0A0K0XVK3_9GAMM</name>
<organism evidence="1 2">
    <name type="scientific">Wenzhouxiangella marina</name>
    <dbReference type="NCBI Taxonomy" id="1579979"/>
    <lineage>
        <taxon>Bacteria</taxon>
        <taxon>Pseudomonadati</taxon>
        <taxon>Pseudomonadota</taxon>
        <taxon>Gammaproteobacteria</taxon>
        <taxon>Chromatiales</taxon>
        <taxon>Wenzhouxiangellaceae</taxon>
        <taxon>Wenzhouxiangella</taxon>
    </lineage>
</organism>
<dbReference type="KEGG" id="wma:WM2015_1357"/>
<dbReference type="AlphaFoldDB" id="A0A0K0XVK3"/>